<feature type="domain" description="Thioredoxin" evidence="3">
    <location>
        <begin position="709"/>
        <end position="791"/>
    </location>
</feature>
<keyword evidence="2" id="KW-1133">Transmembrane helix</keyword>
<dbReference type="Pfam" id="PF00085">
    <property type="entry name" value="Thioredoxin"/>
    <property type="match status" value="2"/>
</dbReference>
<dbReference type="SUPFAM" id="SSF52833">
    <property type="entry name" value="Thioredoxin-like"/>
    <property type="match status" value="2"/>
</dbReference>
<protein>
    <recommendedName>
        <fullName evidence="3">Thioredoxin domain-containing protein</fullName>
    </recommendedName>
</protein>
<gene>
    <name evidence="4" type="ORF">TKK_018824</name>
</gene>
<evidence type="ECO:0000313" key="4">
    <source>
        <dbReference type="EMBL" id="KAL3385791.1"/>
    </source>
</evidence>
<feature type="compositionally biased region" description="Polar residues" evidence="1">
    <location>
        <begin position="11"/>
        <end position="21"/>
    </location>
</feature>
<dbReference type="PANTHER" id="PTHR46497">
    <property type="entry name" value="THIOREDOXIN DOMAIN-CONTAINING PROTEIN 11"/>
    <property type="match status" value="1"/>
</dbReference>
<sequence>MSNEENHQDSKVNLNTSASNAKESEQQLSQQQKISSQRLFRKSNNKIEVRSSKILLDEKLSSKMFTYARETICFFLAIAFTALAALHSSPPRISKPPIARPFFNESSLVLDYYKGHLGALIDRVTDFDFCFVMYYAPWDAESQIVKEEFEKVAQYYNSQVFFAAINCWHPGSECRARYSKIQSYPVLMMYPAKESGIQYKGIRSAPYMIRFIHNFMNPIIRVSKDDEIMELLKSYDAVMIGYFRFDGISRSPGYREFYRAALRNLERDPNGEVAFVAVINKDLIEDHGVMKFPSASLLMWNETLFYPDTSKWTSDNINNWISSSLHRVVTWIQPPGSKSLTFAPYLWDGPVLFLFTPRNPLHFDNDNYNLLREIGLQYYDCVGNPQINDTVSRLRESRTAAAQRAFKRREYCTSLLDEEEQQQRRQQLHQESILAQRVARRERSWSNITVECCTGTPTNRCVSCTKKQQQPLPRDELQAVCAAPGALACRSLDVFGAELPLILDERPTATFVRPGSFEGDNEDNDSCSANESCDERSSDTENDEEEVERIDPRSAASVQKAHEREECRRFLAGYSYRRPVFPRDDDDDAGAADSKEEEVQLTKDRCHVNKTLALVAIDSLHYFHFSEGLGIELGDKSDKTALVILDPMDESQYVLQDDFSRNTLARFINNYTHGYLRRTLRSNNPQRFIRTPTTKQQCESDGQSRVCVEELSTETFLKTILNPDKDVVVMYHSPYCGFCSAVAYVYLTVAHYLAKMDHLEFVRIDGDNNDLPWEYTMTRYPSILFFPARRKEDSTLFPWKLPISVGNLLNFVLANLDAESHVEALINVCAATGGSADCVERVRWLCLDVIEEHLREFRQLRRLDQCRRGVVSGEPNDSRKKILLLKLALIREVHLELQTCKKLDKDTHMVGVLRSKFRTFYRKIEKLRQNRKTSNSTSSNEKKERKSL</sequence>
<reference evidence="4 5" key="1">
    <citation type="journal article" date="2024" name="bioRxiv">
        <title>A reference genome for Trichogramma kaykai: A tiny desert-dwelling parasitoid wasp with competing sex-ratio distorters.</title>
        <authorList>
            <person name="Culotta J."/>
            <person name="Lindsey A.R."/>
        </authorList>
    </citation>
    <scope>NUCLEOTIDE SEQUENCE [LARGE SCALE GENOMIC DNA]</scope>
    <source>
        <strain evidence="4 5">KSX58</strain>
    </source>
</reference>
<organism evidence="4 5">
    <name type="scientific">Trichogramma kaykai</name>
    <dbReference type="NCBI Taxonomy" id="54128"/>
    <lineage>
        <taxon>Eukaryota</taxon>
        <taxon>Metazoa</taxon>
        <taxon>Ecdysozoa</taxon>
        <taxon>Arthropoda</taxon>
        <taxon>Hexapoda</taxon>
        <taxon>Insecta</taxon>
        <taxon>Pterygota</taxon>
        <taxon>Neoptera</taxon>
        <taxon>Endopterygota</taxon>
        <taxon>Hymenoptera</taxon>
        <taxon>Apocrita</taxon>
        <taxon>Proctotrupomorpha</taxon>
        <taxon>Chalcidoidea</taxon>
        <taxon>Trichogrammatidae</taxon>
        <taxon>Trichogramma</taxon>
    </lineage>
</organism>
<dbReference type="InterPro" id="IPR052792">
    <property type="entry name" value="Thioredoxin_dom-contain_11"/>
</dbReference>
<keyword evidence="2" id="KW-0812">Transmembrane</keyword>
<feature type="region of interest" description="Disordered" evidence="1">
    <location>
        <begin position="1"/>
        <end position="37"/>
    </location>
</feature>
<dbReference type="CDD" id="cd02981">
    <property type="entry name" value="PDI_b_family"/>
    <property type="match status" value="1"/>
</dbReference>
<keyword evidence="2" id="KW-0472">Membrane</keyword>
<evidence type="ECO:0000256" key="2">
    <source>
        <dbReference type="SAM" id="Phobius"/>
    </source>
</evidence>
<keyword evidence="5" id="KW-1185">Reference proteome</keyword>
<dbReference type="PANTHER" id="PTHR46497:SF1">
    <property type="entry name" value="THIOREDOXIN DOMAIN-CONTAINING PROTEIN 11"/>
    <property type="match status" value="1"/>
</dbReference>
<evidence type="ECO:0000256" key="1">
    <source>
        <dbReference type="SAM" id="MobiDB-lite"/>
    </source>
</evidence>
<dbReference type="Gene3D" id="3.40.30.10">
    <property type="entry name" value="Glutaredoxin"/>
    <property type="match status" value="3"/>
</dbReference>
<dbReference type="InterPro" id="IPR036249">
    <property type="entry name" value="Thioredoxin-like_sf"/>
</dbReference>
<dbReference type="AlphaFoldDB" id="A0ABD2VYG8"/>
<dbReference type="Proteomes" id="UP001627154">
    <property type="component" value="Unassembled WGS sequence"/>
</dbReference>
<feature type="domain" description="Thioredoxin" evidence="3">
    <location>
        <begin position="130"/>
        <end position="212"/>
    </location>
</feature>
<feature type="region of interest" description="Disordered" evidence="1">
    <location>
        <begin position="513"/>
        <end position="561"/>
    </location>
</feature>
<evidence type="ECO:0000259" key="3">
    <source>
        <dbReference type="Pfam" id="PF00085"/>
    </source>
</evidence>
<comment type="caution">
    <text evidence="4">The sequence shown here is derived from an EMBL/GenBank/DDBJ whole genome shotgun (WGS) entry which is preliminary data.</text>
</comment>
<dbReference type="CDD" id="cd02995">
    <property type="entry name" value="PDI_a_PDI_a'_C"/>
    <property type="match status" value="1"/>
</dbReference>
<feature type="compositionally biased region" description="Basic and acidic residues" evidence="1">
    <location>
        <begin position="1"/>
        <end position="10"/>
    </location>
</feature>
<feature type="compositionally biased region" description="Low complexity" evidence="1">
    <location>
        <begin position="26"/>
        <end position="37"/>
    </location>
</feature>
<dbReference type="InterPro" id="IPR013766">
    <property type="entry name" value="Thioredoxin_domain"/>
</dbReference>
<feature type="transmembrane region" description="Helical" evidence="2">
    <location>
        <begin position="67"/>
        <end position="86"/>
    </location>
</feature>
<feature type="region of interest" description="Disordered" evidence="1">
    <location>
        <begin position="929"/>
        <end position="948"/>
    </location>
</feature>
<proteinExistence type="predicted"/>
<accession>A0ABD2VYG8</accession>
<dbReference type="EMBL" id="JBJJXI010000153">
    <property type="protein sequence ID" value="KAL3385791.1"/>
    <property type="molecule type" value="Genomic_DNA"/>
</dbReference>
<evidence type="ECO:0000313" key="5">
    <source>
        <dbReference type="Proteomes" id="UP001627154"/>
    </source>
</evidence>
<name>A0ABD2VYG8_9HYME</name>